<evidence type="ECO:0000256" key="1">
    <source>
        <dbReference type="SAM" id="Phobius"/>
    </source>
</evidence>
<organism evidence="2">
    <name type="scientific">Anguilla anguilla</name>
    <name type="common">European freshwater eel</name>
    <name type="synonym">Muraena anguilla</name>
    <dbReference type="NCBI Taxonomy" id="7936"/>
    <lineage>
        <taxon>Eukaryota</taxon>
        <taxon>Metazoa</taxon>
        <taxon>Chordata</taxon>
        <taxon>Craniata</taxon>
        <taxon>Vertebrata</taxon>
        <taxon>Euteleostomi</taxon>
        <taxon>Actinopterygii</taxon>
        <taxon>Neopterygii</taxon>
        <taxon>Teleostei</taxon>
        <taxon>Anguilliformes</taxon>
        <taxon>Anguillidae</taxon>
        <taxon>Anguilla</taxon>
    </lineage>
</organism>
<sequence length="46" mass="5233">MPFCDWFCASSCKFVIQSVVLYVFLGFFSWCGTAGVFPTAKTFHKQ</sequence>
<evidence type="ECO:0000313" key="2">
    <source>
        <dbReference type="EMBL" id="JAH37542.1"/>
    </source>
</evidence>
<proteinExistence type="predicted"/>
<keyword evidence="1" id="KW-0472">Membrane</keyword>
<feature type="transmembrane region" description="Helical" evidence="1">
    <location>
        <begin position="20"/>
        <end position="40"/>
    </location>
</feature>
<protein>
    <submittedName>
        <fullName evidence="2">Uncharacterized protein</fullName>
    </submittedName>
</protein>
<reference evidence="2" key="1">
    <citation type="submission" date="2014-11" db="EMBL/GenBank/DDBJ databases">
        <authorList>
            <person name="Amaro Gonzalez C."/>
        </authorList>
    </citation>
    <scope>NUCLEOTIDE SEQUENCE</scope>
</reference>
<keyword evidence="1" id="KW-1133">Transmembrane helix</keyword>
<keyword evidence="1" id="KW-0812">Transmembrane</keyword>
<dbReference type="EMBL" id="GBXM01071035">
    <property type="protein sequence ID" value="JAH37542.1"/>
    <property type="molecule type" value="Transcribed_RNA"/>
</dbReference>
<name>A0A0E9S8J2_ANGAN</name>
<dbReference type="AlphaFoldDB" id="A0A0E9S8J2"/>
<reference evidence="2" key="2">
    <citation type="journal article" date="2015" name="Fish Shellfish Immunol.">
        <title>Early steps in the European eel (Anguilla anguilla)-Vibrio vulnificus interaction in the gills: Role of the RtxA13 toxin.</title>
        <authorList>
            <person name="Callol A."/>
            <person name="Pajuelo D."/>
            <person name="Ebbesson L."/>
            <person name="Teles M."/>
            <person name="MacKenzie S."/>
            <person name="Amaro C."/>
        </authorList>
    </citation>
    <scope>NUCLEOTIDE SEQUENCE</scope>
</reference>
<accession>A0A0E9S8J2</accession>